<evidence type="ECO:0000313" key="5">
    <source>
        <dbReference type="Proteomes" id="UP000030856"/>
    </source>
</evidence>
<evidence type="ECO:0000313" key="3">
    <source>
        <dbReference type="EMBL" id="KHF25127.1"/>
    </source>
</evidence>
<dbReference type="EMBL" id="JRAA01000002">
    <property type="protein sequence ID" value="KHF25127.1"/>
    <property type="molecule type" value="Genomic_DNA"/>
</dbReference>
<gene>
    <name evidence="4" type="ORF">BOV88_07935</name>
    <name evidence="3" type="ORF">JV46_09700</name>
</gene>
<protein>
    <submittedName>
        <fullName evidence="3">CBS domain-containing protein</fullName>
    </submittedName>
</protein>
<evidence type="ECO:0000259" key="2">
    <source>
        <dbReference type="PROSITE" id="PS51371"/>
    </source>
</evidence>
<dbReference type="RefSeq" id="WP_052132204.1">
    <property type="nucleotide sequence ID" value="NZ_JRAA01000002.1"/>
</dbReference>
<dbReference type="OrthoDB" id="5295117at2"/>
<feature type="domain" description="CBS" evidence="2">
    <location>
        <begin position="43"/>
        <end position="100"/>
    </location>
</feature>
<accession>A0A0B0H8X9</accession>
<dbReference type="SUPFAM" id="SSF54631">
    <property type="entry name" value="CBS-domain pair"/>
    <property type="match status" value="1"/>
</dbReference>
<evidence type="ECO:0000256" key="1">
    <source>
        <dbReference type="PROSITE-ProRule" id="PRU00703"/>
    </source>
</evidence>
<dbReference type="EMBL" id="MPNX01000010">
    <property type="protein sequence ID" value="OOY34851.1"/>
    <property type="molecule type" value="Genomic_DNA"/>
</dbReference>
<dbReference type="InterPro" id="IPR046342">
    <property type="entry name" value="CBS_dom_sf"/>
</dbReference>
<dbReference type="eggNOG" id="COG3448">
    <property type="taxonomic scope" value="Bacteria"/>
</dbReference>
<proteinExistence type="predicted"/>
<keyword evidence="1" id="KW-0129">CBS domain</keyword>
<feature type="domain" description="CBS" evidence="2">
    <location>
        <begin position="115"/>
        <end position="181"/>
    </location>
</feature>
<dbReference type="AlphaFoldDB" id="A0A0B0H8X9"/>
<dbReference type="Pfam" id="PF00571">
    <property type="entry name" value="CBS"/>
    <property type="match status" value="1"/>
</dbReference>
<dbReference type="Proteomes" id="UP000030856">
    <property type="component" value="Unassembled WGS sequence"/>
</dbReference>
<reference evidence="3 5" key="1">
    <citation type="journal article" date="2014" name="BMC Genomics">
        <title>The genome of the intracellular bacterium of the coastal bivalve, Solemya velum: a blueprint for thriving in and out of symbiosis.</title>
        <authorList>
            <person name="Dmytrenko O."/>
            <person name="Russell S.L."/>
            <person name="Loo W.T."/>
            <person name="Fontanez K.M."/>
            <person name="Liao L."/>
            <person name="Roeselers G."/>
            <person name="Sharma R."/>
            <person name="Stewart F.J."/>
            <person name="Newton I.L."/>
            <person name="Woyke T."/>
            <person name="Wu D."/>
            <person name="Lang J.M."/>
            <person name="Eisen J.A."/>
            <person name="Cavanaugh C.M."/>
        </authorList>
    </citation>
    <scope>NUCLEOTIDE SEQUENCE [LARGE SCALE GENOMIC DNA]</scope>
    <source>
        <strain evidence="3 5">WH</strain>
    </source>
</reference>
<dbReference type="Proteomes" id="UP000190962">
    <property type="component" value="Unassembled WGS sequence"/>
</dbReference>
<name>A0A0B0H8X9_SOVGS</name>
<dbReference type="STRING" id="2340.JV46_09700"/>
<dbReference type="GeneID" id="86991927"/>
<dbReference type="PROSITE" id="PS51371">
    <property type="entry name" value="CBS"/>
    <property type="match status" value="2"/>
</dbReference>
<organism evidence="3 5">
    <name type="scientific">Solemya velum gill symbiont</name>
    <dbReference type="NCBI Taxonomy" id="2340"/>
    <lineage>
        <taxon>Bacteria</taxon>
        <taxon>Pseudomonadati</taxon>
        <taxon>Pseudomonadota</taxon>
        <taxon>Gammaproteobacteria</taxon>
        <taxon>sulfur-oxidizing symbionts</taxon>
    </lineage>
</organism>
<evidence type="ECO:0000313" key="6">
    <source>
        <dbReference type="Proteomes" id="UP000190962"/>
    </source>
</evidence>
<dbReference type="Gene3D" id="3.10.580.10">
    <property type="entry name" value="CBS-domain"/>
    <property type="match status" value="1"/>
</dbReference>
<sequence length="197" mass="21619">MNTTNRVLEKQLLDSETTYLKPVYSLRDNISLSDPATDVMTDLTKASAQTVNPCALLKEATERMIASNVRLLFVVNQHHHIMGIITSRDVEGERVMNHLSNAGGNRDEIMVRDLMTPQFKVEVLSMEDVRGASVGDIIATLKRMGRQHALVSETDENGRQVIRGVLSTTSIARQTGIEIDTSDVAGGNIANLQSGRS</sequence>
<evidence type="ECO:0000313" key="4">
    <source>
        <dbReference type="EMBL" id="OOY34851.1"/>
    </source>
</evidence>
<comment type="caution">
    <text evidence="3">The sequence shown here is derived from an EMBL/GenBank/DDBJ whole genome shotgun (WGS) entry which is preliminary data.</text>
</comment>
<reference evidence="4 6" key="2">
    <citation type="submission" date="2016-11" db="EMBL/GenBank/DDBJ databases">
        <title>Mixed transmission modes and dynamic genome evolution in an obligate animal-bacterial symbiosis.</title>
        <authorList>
            <person name="Russell S.L."/>
            <person name="Corbett-Detig R.B."/>
            <person name="Cavanaugh C.M."/>
        </authorList>
    </citation>
    <scope>NUCLEOTIDE SEQUENCE [LARGE SCALE GENOMIC DNA]</scope>
    <source>
        <strain evidence="4">MA-KB16</strain>
    </source>
</reference>
<keyword evidence="5" id="KW-1185">Reference proteome</keyword>
<dbReference type="InterPro" id="IPR000644">
    <property type="entry name" value="CBS_dom"/>
</dbReference>